<dbReference type="EMBL" id="JACHHX010000002">
    <property type="protein sequence ID" value="MBB5014513.1"/>
    <property type="molecule type" value="Genomic_DNA"/>
</dbReference>
<gene>
    <name evidence="1" type="ORF">HNQ58_000387</name>
</gene>
<dbReference type="Gene3D" id="3.30.420.380">
    <property type="match status" value="1"/>
</dbReference>
<dbReference type="PANTHER" id="PTHR40278:SF1">
    <property type="entry name" value="DNA UTILIZATION PROTEIN HOFN"/>
    <property type="match status" value="1"/>
</dbReference>
<dbReference type="InterPro" id="IPR007813">
    <property type="entry name" value="PilN"/>
</dbReference>
<protein>
    <submittedName>
        <fullName evidence="1">General secretion pathway protein L</fullName>
    </submittedName>
</protein>
<organism evidence="1 2">
    <name type="scientific">Rehaibacterium terrae</name>
    <dbReference type="NCBI Taxonomy" id="1341696"/>
    <lineage>
        <taxon>Bacteria</taxon>
        <taxon>Pseudomonadati</taxon>
        <taxon>Pseudomonadota</taxon>
        <taxon>Gammaproteobacteria</taxon>
        <taxon>Lysobacterales</taxon>
        <taxon>Lysobacteraceae</taxon>
        <taxon>Rehaibacterium</taxon>
    </lineage>
</organism>
<dbReference type="PANTHER" id="PTHR40278">
    <property type="entry name" value="DNA UTILIZATION PROTEIN HOFN"/>
    <property type="match status" value="1"/>
</dbReference>
<dbReference type="SUPFAM" id="SSF53067">
    <property type="entry name" value="Actin-like ATPase domain"/>
    <property type="match status" value="1"/>
</dbReference>
<reference evidence="1 2" key="1">
    <citation type="submission" date="2020-08" db="EMBL/GenBank/DDBJ databases">
        <title>Genomic Encyclopedia of Type Strains, Phase IV (KMG-IV): sequencing the most valuable type-strain genomes for metagenomic binning, comparative biology and taxonomic classification.</title>
        <authorList>
            <person name="Goeker M."/>
        </authorList>
    </citation>
    <scope>NUCLEOTIDE SEQUENCE [LARGE SCALE GENOMIC DNA]</scope>
    <source>
        <strain evidence="1 2">DSM 25897</strain>
    </source>
</reference>
<dbReference type="InterPro" id="IPR043129">
    <property type="entry name" value="ATPase_NBD"/>
</dbReference>
<evidence type="ECO:0000313" key="2">
    <source>
        <dbReference type="Proteomes" id="UP000519004"/>
    </source>
</evidence>
<dbReference type="AlphaFoldDB" id="A0A7W7XXA0"/>
<dbReference type="InterPro" id="IPR052534">
    <property type="entry name" value="Extracell_DNA_Util/SecSys_Comp"/>
</dbReference>
<keyword evidence="2" id="KW-1185">Reference proteome</keyword>
<name>A0A7W7XXA0_9GAMM</name>
<accession>A0A7W7XXA0</accession>
<dbReference type="Pfam" id="PF05137">
    <property type="entry name" value="PilN"/>
    <property type="match status" value="1"/>
</dbReference>
<evidence type="ECO:0000313" key="1">
    <source>
        <dbReference type="EMBL" id="MBB5014513.1"/>
    </source>
</evidence>
<proteinExistence type="predicted"/>
<comment type="caution">
    <text evidence="1">The sequence shown here is derived from an EMBL/GenBank/DDBJ whole genome shotgun (WGS) entry which is preliminary data.</text>
</comment>
<sequence>MPLADTLALPFERLRSRYARSPLSGFLRWWGRELLACVPASWQHWLRSEEPRLWLSPQDDELQVAAWHDGGWQTLASVPLGEAATLPGLLGEARAERAFWLLLPARQVLRRPLVLPLAAGQRLRDVLAHEIERQTPFRADQAVYDWRLRPDAAGQGQLQVELVVAPKAAFDAVLARLGPLAARLEGVDAADADGVPLGVNLLPPERRLRRRDPVRWIDLALVAFTALALGYALWQSLENRRDAVAALQAEVEARRVEARRVSALRERLVDAAEGANFLARTRAQRPAMIEILDDLSRRLPDGTWLERLNVQENRLVLTGYSNEASATVGRLQGSPWLASAALAGSVQADPRTGRDRFTLTAEVVAAAEVADGAAPAR</sequence>
<dbReference type="Proteomes" id="UP000519004">
    <property type="component" value="Unassembled WGS sequence"/>
</dbReference>
<dbReference type="RefSeq" id="WP_183947093.1">
    <property type="nucleotide sequence ID" value="NZ_JACHHX010000002.1"/>
</dbReference>